<keyword evidence="2" id="KW-1185">Reference proteome</keyword>
<proteinExistence type="predicted"/>
<evidence type="ECO:0000313" key="1">
    <source>
        <dbReference type="EMBL" id="KAJ8642746.1"/>
    </source>
</evidence>
<dbReference type="EMBL" id="CM056810">
    <property type="protein sequence ID" value="KAJ8642746.1"/>
    <property type="molecule type" value="Genomic_DNA"/>
</dbReference>
<reference evidence="1 2" key="1">
    <citation type="journal article" date="2022" name="Hortic Res">
        <title>A haplotype resolved chromosomal level avocado genome allows analysis of novel avocado genes.</title>
        <authorList>
            <person name="Nath O."/>
            <person name="Fletcher S.J."/>
            <person name="Hayward A."/>
            <person name="Shaw L.M."/>
            <person name="Masouleh A.K."/>
            <person name="Furtado A."/>
            <person name="Henry R.J."/>
            <person name="Mitter N."/>
        </authorList>
    </citation>
    <scope>NUCLEOTIDE SEQUENCE [LARGE SCALE GENOMIC DNA]</scope>
    <source>
        <strain evidence="2">cv. Hass</strain>
    </source>
</reference>
<accession>A0ACC2MAD4</accession>
<protein>
    <submittedName>
        <fullName evidence="1">Uncharacterized protein</fullName>
    </submittedName>
</protein>
<sequence>MSSSLASSLSLHPTAIQNNSHHTKNHQPLININHNNNNNHHHLPPILTNTTRSLENHAFSLLQSSSSFHHLTQIHAHIIRRSLHHSNFLITKLVSSCLPSHNPSYALQVFEQMPHPNIFLWNSLIRGLVDLHAHHDALLFYFRMLDSGFLPNNFTFPFVLKACSKLLALKQVVASHVRCGLVDDAEEVFEAMPVRNVSSWTTMIGGFVQTGKSVEALALFHRMQMDGVKPDKMAVVTILSAIADLGVLDLGRWVHDYVEKNGIRIDAYVGTALIDMYSKCGSMRAARAVFDAIGLKTIICYNVMIMDFAIHGMGEEAIEVFKEAGQMGMGVDDTTMIAILSACSNSGLVDEGCRCFNLMKEDYGIEAKMEHYRCMIDILGRVGRFDEAMEIVGTKKADPLVLGTLASACRIHGNVELGDELAGRMSELDPTISELLVVKSNLCAADGRWEEAAAVRRSMKDIGMGKRPGCSWIEVNNVVHEFGAGDHLHPCSKEIYSKLAELNEKMKSFVPKD</sequence>
<dbReference type="Proteomes" id="UP001234297">
    <property type="component" value="Chromosome 2"/>
</dbReference>
<organism evidence="1 2">
    <name type="scientific">Persea americana</name>
    <name type="common">Avocado</name>
    <dbReference type="NCBI Taxonomy" id="3435"/>
    <lineage>
        <taxon>Eukaryota</taxon>
        <taxon>Viridiplantae</taxon>
        <taxon>Streptophyta</taxon>
        <taxon>Embryophyta</taxon>
        <taxon>Tracheophyta</taxon>
        <taxon>Spermatophyta</taxon>
        <taxon>Magnoliopsida</taxon>
        <taxon>Magnoliidae</taxon>
        <taxon>Laurales</taxon>
        <taxon>Lauraceae</taxon>
        <taxon>Persea</taxon>
    </lineage>
</organism>
<evidence type="ECO:0000313" key="2">
    <source>
        <dbReference type="Proteomes" id="UP001234297"/>
    </source>
</evidence>
<name>A0ACC2MAD4_PERAE</name>
<gene>
    <name evidence="1" type="ORF">MRB53_004494</name>
</gene>
<comment type="caution">
    <text evidence="1">The sequence shown here is derived from an EMBL/GenBank/DDBJ whole genome shotgun (WGS) entry which is preliminary data.</text>
</comment>